<evidence type="ECO:0000313" key="3">
    <source>
        <dbReference type="Proteomes" id="UP000623687"/>
    </source>
</evidence>
<dbReference type="Proteomes" id="UP000623687">
    <property type="component" value="Unassembled WGS sequence"/>
</dbReference>
<dbReference type="InterPro" id="IPR050281">
    <property type="entry name" value="Flavin_monoamine_oxidase"/>
</dbReference>
<dbReference type="RefSeq" id="XP_036626886.1">
    <property type="nucleotide sequence ID" value="XM_036781031.1"/>
</dbReference>
<dbReference type="PANTHER" id="PTHR10742:SF313">
    <property type="entry name" value="AMINE OXIDASE"/>
    <property type="match status" value="1"/>
</dbReference>
<dbReference type="SUPFAM" id="SSF51905">
    <property type="entry name" value="FAD/NAD(P)-binding domain"/>
    <property type="match status" value="1"/>
</dbReference>
<dbReference type="GO" id="GO:0016491">
    <property type="term" value="F:oxidoreductase activity"/>
    <property type="evidence" value="ECO:0007669"/>
    <property type="project" value="InterPro"/>
</dbReference>
<dbReference type="AlphaFoldDB" id="A0A8H6ZM09"/>
<protein>
    <recommendedName>
        <fullName evidence="1">Amine oxidase domain-containing protein</fullName>
    </recommendedName>
</protein>
<dbReference type="InterPro" id="IPR036188">
    <property type="entry name" value="FAD/NAD-bd_sf"/>
</dbReference>
<comment type="caution">
    <text evidence="2">The sequence shown here is derived from an EMBL/GenBank/DDBJ whole genome shotgun (WGS) entry which is preliminary data.</text>
</comment>
<proteinExistence type="predicted"/>
<keyword evidence="3" id="KW-1185">Reference proteome</keyword>
<evidence type="ECO:0000259" key="1">
    <source>
        <dbReference type="Pfam" id="PF01593"/>
    </source>
</evidence>
<dbReference type="OrthoDB" id="5046242at2759"/>
<name>A0A8H6ZM09_PLEOS</name>
<dbReference type="PANTHER" id="PTHR10742">
    <property type="entry name" value="FLAVIN MONOAMINE OXIDASE"/>
    <property type="match status" value="1"/>
</dbReference>
<dbReference type="SUPFAM" id="SSF54373">
    <property type="entry name" value="FAD-linked reductases, C-terminal domain"/>
    <property type="match status" value="1"/>
</dbReference>
<accession>A0A8H6ZM09</accession>
<feature type="domain" description="Amine oxidase" evidence="1">
    <location>
        <begin position="26"/>
        <end position="434"/>
    </location>
</feature>
<dbReference type="Pfam" id="PF01593">
    <property type="entry name" value="Amino_oxidase"/>
    <property type="match status" value="1"/>
</dbReference>
<dbReference type="GO" id="GO:0006598">
    <property type="term" value="P:polyamine catabolic process"/>
    <property type="evidence" value="ECO:0007669"/>
    <property type="project" value="TreeGrafter"/>
</dbReference>
<dbReference type="InterPro" id="IPR002937">
    <property type="entry name" value="Amino_oxidase"/>
</dbReference>
<dbReference type="Gene3D" id="3.50.50.60">
    <property type="entry name" value="FAD/NAD(P)-binding domain"/>
    <property type="match status" value="1"/>
</dbReference>
<gene>
    <name evidence="2" type="ORF">PC9H_011547</name>
</gene>
<reference evidence="2" key="1">
    <citation type="submission" date="2019-07" db="EMBL/GenBank/DDBJ databases">
        <authorList>
            <person name="Palmer J.M."/>
        </authorList>
    </citation>
    <scope>NUCLEOTIDE SEQUENCE</scope>
    <source>
        <strain evidence="2">PC9</strain>
    </source>
</reference>
<sequence length="444" mass="49458">MQVPPQANTNPNAKSNPRILILGAGVAGITAARTLYRNGHHNFLVIEARDEIGGRLRSHTFGNGTTIELGANWVQGTQVGDGPSNPIWDLARKHNARTVFNDYSSITTYDGSGLVNYTNVVDDAADNLDKISRLAGKRVADNLVDLNAREGYSLVGAKPQSSHDKVAEYFNFDWEYGDTPSATSLAAAGLVRVSQGTFSDEARLSIDQRGFKVIITAEAKEFLRPSQLLLSSTVRTIGYARSGVRVTLANGTLIFGDYVLCTFSLGVLQNDDVRFEPELPDWKMEAIQSVTMTTYTKVFLQFSRKFCWDFMPTRKEDAILHGAASPSTHRIFLLTLDSPKGQYSERIEALPDQQVQSEVMGVLHSMFPKTDIPPPSDFFFPRWHSDPLYRGSYSNWPASFTREHHDNLRASIGCGKRKRLWFAGEATSLRYFGTFSFLMLSVIY</sequence>
<dbReference type="GeneID" id="59381365"/>
<organism evidence="2 3">
    <name type="scientific">Pleurotus ostreatus</name>
    <name type="common">Oyster mushroom</name>
    <name type="synonym">White-rot fungus</name>
    <dbReference type="NCBI Taxonomy" id="5322"/>
    <lineage>
        <taxon>Eukaryota</taxon>
        <taxon>Fungi</taxon>
        <taxon>Dikarya</taxon>
        <taxon>Basidiomycota</taxon>
        <taxon>Agaricomycotina</taxon>
        <taxon>Agaricomycetes</taxon>
        <taxon>Agaricomycetidae</taxon>
        <taxon>Agaricales</taxon>
        <taxon>Pleurotineae</taxon>
        <taxon>Pleurotaceae</taxon>
        <taxon>Pleurotus</taxon>
    </lineage>
</organism>
<dbReference type="EMBL" id="JACETU010000009">
    <property type="protein sequence ID" value="KAF7421028.1"/>
    <property type="molecule type" value="Genomic_DNA"/>
</dbReference>
<evidence type="ECO:0000313" key="2">
    <source>
        <dbReference type="EMBL" id="KAF7421028.1"/>
    </source>
</evidence>
<dbReference type="VEuPathDB" id="FungiDB:PC9H_011547"/>
<dbReference type="Gene3D" id="3.90.660.10">
    <property type="match status" value="1"/>
</dbReference>